<feature type="region of interest" description="Disordered" evidence="1">
    <location>
        <begin position="1"/>
        <end position="180"/>
    </location>
</feature>
<evidence type="ECO:0000313" key="3">
    <source>
        <dbReference type="Proteomes" id="UP000799421"/>
    </source>
</evidence>
<protein>
    <submittedName>
        <fullName evidence="2">Uncharacterized protein</fullName>
    </submittedName>
</protein>
<accession>A0A6A7BTJ1</accession>
<sequence length="338" mass="36258">MGSTDDEGSRTVLRRSHRAVKPTQRALNADPPLRRRRKPRVNKYASEAAAISMSPEGFSEKYTSPLQSATLMESRDAQNERDAYKSTTPAKRSTHSVDEGRSQTTKSSSSYRSINLEPVAKRQKLQQTDDYASESDDGSPILHFLVKPTRTPTSPAQPAFAPPEPSPSPAERTQVTDGTMPSLPDLAVAHVKRAVFPTASPASALAEQVVYSTAGRVPAPAAVPTANPTPAPVGRAIFPAVGAASSPAEKWAVLADDTASAPVEQAILSTTNMAPLSPESTLPSDVMPFAGYNDQRADVAVVEKVLPPVCPFFMASQGRYMSTAWKHARKGELTEDMF</sequence>
<feature type="compositionally biased region" description="Polar residues" evidence="1">
    <location>
        <begin position="61"/>
        <end position="71"/>
    </location>
</feature>
<proteinExistence type="predicted"/>
<gene>
    <name evidence="2" type="ORF">K470DRAFT_260414</name>
</gene>
<dbReference type="AlphaFoldDB" id="A0A6A7BTJ1"/>
<keyword evidence="3" id="KW-1185">Reference proteome</keyword>
<name>A0A6A7BTJ1_9PEZI</name>
<evidence type="ECO:0000256" key="1">
    <source>
        <dbReference type="SAM" id="MobiDB-lite"/>
    </source>
</evidence>
<reference evidence="2" key="1">
    <citation type="journal article" date="2020" name="Stud. Mycol.">
        <title>101 Dothideomycetes genomes: a test case for predicting lifestyles and emergence of pathogens.</title>
        <authorList>
            <person name="Haridas S."/>
            <person name="Albert R."/>
            <person name="Binder M."/>
            <person name="Bloem J."/>
            <person name="Labutti K."/>
            <person name="Salamov A."/>
            <person name="Andreopoulos B."/>
            <person name="Baker S."/>
            <person name="Barry K."/>
            <person name="Bills G."/>
            <person name="Bluhm B."/>
            <person name="Cannon C."/>
            <person name="Castanera R."/>
            <person name="Culley D."/>
            <person name="Daum C."/>
            <person name="Ezra D."/>
            <person name="Gonzalez J."/>
            <person name="Henrissat B."/>
            <person name="Kuo A."/>
            <person name="Liang C."/>
            <person name="Lipzen A."/>
            <person name="Lutzoni F."/>
            <person name="Magnuson J."/>
            <person name="Mondo S."/>
            <person name="Nolan M."/>
            <person name="Ohm R."/>
            <person name="Pangilinan J."/>
            <person name="Park H.-J."/>
            <person name="Ramirez L."/>
            <person name="Alfaro M."/>
            <person name="Sun H."/>
            <person name="Tritt A."/>
            <person name="Yoshinaga Y."/>
            <person name="Zwiers L.-H."/>
            <person name="Turgeon B."/>
            <person name="Goodwin S."/>
            <person name="Spatafora J."/>
            <person name="Crous P."/>
            <person name="Grigoriev I."/>
        </authorList>
    </citation>
    <scope>NUCLEOTIDE SEQUENCE</scope>
    <source>
        <strain evidence="2">CBS 480.64</strain>
    </source>
</reference>
<organism evidence="2 3">
    <name type="scientific">Piedraia hortae CBS 480.64</name>
    <dbReference type="NCBI Taxonomy" id="1314780"/>
    <lineage>
        <taxon>Eukaryota</taxon>
        <taxon>Fungi</taxon>
        <taxon>Dikarya</taxon>
        <taxon>Ascomycota</taxon>
        <taxon>Pezizomycotina</taxon>
        <taxon>Dothideomycetes</taxon>
        <taxon>Dothideomycetidae</taxon>
        <taxon>Capnodiales</taxon>
        <taxon>Piedraiaceae</taxon>
        <taxon>Piedraia</taxon>
    </lineage>
</organism>
<dbReference type="Proteomes" id="UP000799421">
    <property type="component" value="Unassembled WGS sequence"/>
</dbReference>
<dbReference type="EMBL" id="MU006026">
    <property type="protein sequence ID" value="KAF2857818.1"/>
    <property type="molecule type" value="Genomic_DNA"/>
</dbReference>
<feature type="compositionally biased region" description="Low complexity" evidence="1">
    <location>
        <begin position="102"/>
        <end position="113"/>
    </location>
</feature>
<feature type="compositionally biased region" description="Basic and acidic residues" evidence="1">
    <location>
        <begin position="73"/>
        <end position="84"/>
    </location>
</feature>
<evidence type="ECO:0000313" key="2">
    <source>
        <dbReference type="EMBL" id="KAF2857818.1"/>
    </source>
</evidence>